<dbReference type="InterPro" id="IPR002655">
    <property type="entry name" value="Acyl-CoA_oxidase_C"/>
</dbReference>
<feature type="active site" description="Proton acceptor" evidence="12">
    <location>
        <position position="451"/>
    </location>
</feature>
<keyword evidence="6 11" id="KW-0274">FAD</keyword>
<evidence type="ECO:0000313" key="17">
    <source>
        <dbReference type="Proteomes" id="UP000504634"/>
    </source>
</evidence>
<dbReference type="FunFam" id="1.20.140.10:FF:000013">
    <property type="entry name" value="Acyl-coenzyme A oxidase"/>
    <property type="match status" value="1"/>
</dbReference>
<dbReference type="GO" id="GO:0005777">
    <property type="term" value="C:peroxisome"/>
    <property type="evidence" value="ECO:0007669"/>
    <property type="project" value="UniProtKB-SubCell"/>
</dbReference>
<dbReference type="FunFam" id="1.20.140.10:FF:000005">
    <property type="entry name" value="Acyl-coenzyme A oxidase"/>
    <property type="match status" value="1"/>
</dbReference>
<evidence type="ECO:0000256" key="8">
    <source>
        <dbReference type="ARBA" id="ARBA00023002"/>
    </source>
</evidence>
<evidence type="ECO:0000256" key="7">
    <source>
        <dbReference type="ARBA" id="ARBA00022832"/>
    </source>
</evidence>
<comment type="pathway">
    <text evidence="3">Lipid metabolism; peroxisomal fatty acid beta-oxidation.</text>
</comment>
<dbReference type="SUPFAM" id="SSF56645">
    <property type="entry name" value="Acyl-CoA dehydrogenase NM domain-like"/>
    <property type="match status" value="1"/>
</dbReference>
<dbReference type="RefSeq" id="XP_030379070.1">
    <property type="nucleotide sequence ID" value="XM_030523210.1"/>
</dbReference>
<dbReference type="InterPro" id="IPR009100">
    <property type="entry name" value="AcylCoA_DH/oxidase_NM_dom_sf"/>
</dbReference>
<evidence type="ECO:0000256" key="13">
    <source>
        <dbReference type="PIRSR" id="PIRSR000168-2"/>
    </source>
</evidence>
<feature type="binding site" evidence="13">
    <location>
        <position position="169"/>
    </location>
    <ligand>
        <name>FAD</name>
        <dbReference type="ChEBI" id="CHEBI:57692"/>
    </ligand>
</feature>
<evidence type="ECO:0000259" key="16">
    <source>
        <dbReference type="Pfam" id="PF22924"/>
    </source>
</evidence>
<name>A0A6J2TU17_DROLE</name>
<comment type="subcellular location">
    <subcellularLocation>
        <location evidence="2">Peroxisome</location>
    </subcellularLocation>
</comment>
<evidence type="ECO:0000313" key="18">
    <source>
        <dbReference type="RefSeq" id="XP_030379070.1"/>
    </source>
</evidence>
<feature type="binding site" evidence="13">
    <location>
        <position position="208"/>
    </location>
    <ligand>
        <name>FAD</name>
        <dbReference type="ChEBI" id="CHEBI:57692"/>
    </ligand>
</feature>
<dbReference type="GO" id="GO:0055088">
    <property type="term" value="P:lipid homeostasis"/>
    <property type="evidence" value="ECO:0007669"/>
    <property type="project" value="TreeGrafter"/>
</dbReference>
<comment type="similarity">
    <text evidence="4 11">Belongs to the acyl-CoA oxidase family.</text>
</comment>
<evidence type="ECO:0000256" key="10">
    <source>
        <dbReference type="ARBA" id="ARBA00023140"/>
    </source>
</evidence>
<dbReference type="InterPro" id="IPR029320">
    <property type="entry name" value="Acyl-CoA_ox_N"/>
</dbReference>
<dbReference type="AlphaFoldDB" id="A0A6J2TU17"/>
<comment type="cofactor">
    <cofactor evidence="1">
        <name>FAD</name>
        <dbReference type="ChEBI" id="CHEBI:57692"/>
    </cofactor>
</comment>
<dbReference type="InterPro" id="IPR036250">
    <property type="entry name" value="AcylCo_DH-like_C"/>
</dbReference>
<feature type="domain" description="Acyl-coenzyme A oxidase N-terminal" evidence="15">
    <location>
        <begin position="23"/>
        <end position="161"/>
    </location>
</feature>
<keyword evidence="9" id="KW-0443">Lipid metabolism</keyword>
<dbReference type="GeneID" id="115627516"/>
<evidence type="ECO:0000256" key="3">
    <source>
        <dbReference type="ARBA" id="ARBA00004846"/>
    </source>
</evidence>
<dbReference type="PIRSF" id="PIRSF000168">
    <property type="entry name" value="Acyl-CoA_oxidase"/>
    <property type="match status" value="1"/>
</dbReference>
<dbReference type="Gene3D" id="2.40.110.10">
    <property type="entry name" value="Butyryl-CoA Dehydrogenase, subunit A, domain 2"/>
    <property type="match status" value="1"/>
</dbReference>
<sequence>MERVSMEVHADLQRERAAATISSEHFAEWWAGGRERLEERRALERYFFDDPEFNDPKHISFMSYKELYEHSVAKGTRFLAKLREWQRLRAPVDGTGGLTGGLDIKTLHDFRLLISGPLGTALFQQSFPLRLHFAMFLPTLLNQGDEEQKKQWLERAWHMDGIIGTYAQTELGHGTFIRGLETRADYDAEHEEFVLNTPSLTAYKWWPGNMGQTANMVVVLAQLYIKGKHYGLQPFLVRIRNEQTHEPEPGIDVGDIGAKLGANAVNNGFLGFRNVRIPRDQMLMKNAKVLPDGTFVKGPEPLLLYGTMVFVRVLIVHDVMVGLLQAATIATRYAAVRRQSPIEPNAPEPQILDHLTQQAKIFPQIARGVCYRLAADFLWQFYQRIMQQLEAGNRKGLPELHALSCCLKSVCTQESNEGIDALRKACGGQGYLASANFDNIYGLATAAYTYEGEYTVLLLQTARFLVRQYEDSLKRKVLPDSINYMRDTTRLRWTKNLLANAVRALEIVAASKVRVAWEQIRLERKRGQSAQQAANLAGIQLSTAAAAHARAFLARNSLRELKKLQRNLKPELGGVLQQLVEIFVYDTFLRQLGDILKWNHIAVVQVTQLEQRYEQLLRDFRPNAVALVDGFDFHDRVLGSTLGCYDGRIYERLMEEARKNPLNEEPVNSSFRMHLQPLMRGKL</sequence>
<keyword evidence="17" id="KW-1185">Reference proteome</keyword>
<dbReference type="Pfam" id="PF01756">
    <property type="entry name" value="ACOX"/>
    <property type="match status" value="1"/>
</dbReference>
<evidence type="ECO:0000256" key="11">
    <source>
        <dbReference type="PIRNR" id="PIRNR000168"/>
    </source>
</evidence>
<evidence type="ECO:0000256" key="4">
    <source>
        <dbReference type="ARBA" id="ARBA00006288"/>
    </source>
</evidence>
<dbReference type="Pfam" id="PF22924">
    <property type="entry name" value="ACOX_C_alpha1"/>
    <property type="match status" value="1"/>
</dbReference>
<keyword evidence="5 11" id="KW-0285">Flavoprotein</keyword>
<evidence type="ECO:0000256" key="6">
    <source>
        <dbReference type="ARBA" id="ARBA00022827"/>
    </source>
</evidence>
<dbReference type="GO" id="GO:0003997">
    <property type="term" value="F:acyl-CoA oxidase activity"/>
    <property type="evidence" value="ECO:0007669"/>
    <property type="project" value="InterPro"/>
</dbReference>
<evidence type="ECO:0000256" key="5">
    <source>
        <dbReference type="ARBA" id="ARBA00022630"/>
    </source>
</evidence>
<evidence type="ECO:0000256" key="12">
    <source>
        <dbReference type="PIRSR" id="PIRSR000168-1"/>
    </source>
</evidence>
<dbReference type="PANTHER" id="PTHR10909">
    <property type="entry name" value="ELECTRON TRANSPORT OXIDOREDUCTASE"/>
    <property type="match status" value="1"/>
</dbReference>
<dbReference type="GO" id="GO:0071949">
    <property type="term" value="F:FAD binding"/>
    <property type="evidence" value="ECO:0007669"/>
    <property type="project" value="InterPro"/>
</dbReference>
<keyword evidence="10" id="KW-0576">Peroxisome</keyword>
<dbReference type="PANTHER" id="PTHR10909:SF250">
    <property type="entry name" value="PEROXISOMAL ACYL-COENZYME A OXIDASE 1"/>
    <property type="match status" value="1"/>
</dbReference>
<dbReference type="FunFam" id="2.40.110.10:FF:000003">
    <property type="entry name" value="Acyl-coenzyme A oxidase"/>
    <property type="match status" value="1"/>
</dbReference>
<dbReference type="Proteomes" id="UP000504634">
    <property type="component" value="Unplaced"/>
</dbReference>
<organism evidence="17 18">
    <name type="scientific">Drosophila lebanonensis</name>
    <name type="common">Fruit fly</name>
    <name type="synonym">Scaptodrosophila lebanonensis</name>
    <dbReference type="NCBI Taxonomy" id="7225"/>
    <lineage>
        <taxon>Eukaryota</taxon>
        <taxon>Metazoa</taxon>
        <taxon>Ecdysozoa</taxon>
        <taxon>Arthropoda</taxon>
        <taxon>Hexapoda</taxon>
        <taxon>Insecta</taxon>
        <taxon>Pterygota</taxon>
        <taxon>Neoptera</taxon>
        <taxon>Endopterygota</taxon>
        <taxon>Diptera</taxon>
        <taxon>Brachycera</taxon>
        <taxon>Muscomorpha</taxon>
        <taxon>Ephydroidea</taxon>
        <taxon>Drosophilidae</taxon>
        <taxon>Scaptodrosophila</taxon>
    </lineage>
</organism>
<dbReference type="Pfam" id="PF14749">
    <property type="entry name" value="Acyl-CoA_ox_N"/>
    <property type="match status" value="1"/>
</dbReference>
<feature type="domain" description="Acyl-CoA oxidase C-alpha1" evidence="16">
    <location>
        <begin position="305"/>
        <end position="466"/>
    </location>
</feature>
<dbReference type="Gene3D" id="1.10.540.10">
    <property type="entry name" value="Acyl-CoA dehydrogenase/oxidase, N-terminal domain"/>
    <property type="match status" value="1"/>
</dbReference>
<keyword evidence="8" id="KW-0560">Oxidoreductase</keyword>
<dbReference type="Gene3D" id="1.20.140.10">
    <property type="entry name" value="Butyryl-CoA Dehydrogenase, subunit A, domain 3"/>
    <property type="match status" value="2"/>
</dbReference>
<keyword evidence="7" id="KW-0276">Fatty acid metabolism</keyword>
<dbReference type="GO" id="GO:0005504">
    <property type="term" value="F:fatty acid binding"/>
    <property type="evidence" value="ECO:0007669"/>
    <property type="project" value="TreeGrafter"/>
</dbReference>
<reference evidence="18" key="1">
    <citation type="submission" date="2025-08" db="UniProtKB">
        <authorList>
            <consortium name="RefSeq"/>
        </authorList>
    </citation>
    <scope>IDENTIFICATION</scope>
    <source>
        <strain evidence="18">11010-0011.00</strain>
        <tissue evidence="18">Whole body</tissue>
    </source>
</reference>
<evidence type="ECO:0000259" key="14">
    <source>
        <dbReference type="Pfam" id="PF01756"/>
    </source>
</evidence>
<dbReference type="InterPro" id="IPR012258">
    <property type="entry name" value="Acyl-CoA_oxidase"/>
</dbReference>
<dbReference type="GO" id="GO:0033540">
    <property type="term" value="P:fatty acid beta-oxidation using acyl-CoA oxidase"/>
    <property type="evidence" value="ECO:0007669"/>
    <property type="project" value="TreeGrafter"/>
</dbReference>
<evidence type="ECO:0000256" key="9">
    <source>
        <dbReference type="ARBA" id="ARBA00023098"/>
    </source>
</evidence>
<evidence type="ECO:0000259" key="15">
    <source>
        <dbReference type="Pfam" id="PF14749"/>
    </source>
</evidence>
<evidence type="ECO:0000256" key="1">
    <source>
        <dbReference type="ARBA" id="ARBA00001974"/>
    </source>
</evidence>
<dbReference type="OrthoDB" id="538336at2759"/>
<proteinExistence type="inferred from homology"/>
<dbReference type="InterPro" id="IPR055060">
    <property type="entry name" value="ACOX_C_alpha1"/>
</dbReference>
<gene>
    <name evidence="18" type="primary">LOC115627516</name>
</gene>
<dbReference type="InterPro" id="IPR046373">
    <property type="entry name" value="Acyl-CoA_Oxase/DH_mid-dom_sf"/>
</dbReference>
<evidence type="ECO:0000256" key="2">
    <source>
        <dbReference type="ARBA" id="ARBA00004275"/>
    </source>
</evidence>
<accession>A0A6J2TU17</accession>
<dbReference type="SUPFAM" id="SSF47203">
    <property type="entry name" value="Acyl-CoA dehydrogenase C-terminal domain-like"/>
    <property type="match status" value="2"/>
</dbReference>
<dbReference type="InterPro" id="IPR037069">
    <property type="entry name" value="AcylCoA_DH/ox_N_sf"/>
</dbReference>
<feature type="domain" description="Acyl-CoA oxidase C-terminal" evidence="14">
    <location>
        <begin position="499"/>
        <end position="679"/>
    </location>
</feature>
<protein>
    <recommendedName>
        <fullName evidence="11">Acyl-coenzyme A oxidase</fullName>
    </recommendedName>
</protein>